<evidence type="ECO:0000313" key="4">
    <source>
        <dbReference type="EMBL" id="MEN3070441.1"/>
    </source>
</evidence>
<keyword evidence="5" id="KW-1185">Reference proteome</keyword>
<dbReference type="InterPro" id="IPR009594">
    <property type="entry name" value="Tscrpt_reg_HTH_AraC_N"/>
</dbReference>
<reference evidence="4 5" key="1">
    <citation type="journal article" date="2018" name="Int. J. Syst. Evol. Microbiol.">
        <title>Uliginosibacterium sediminicola sp. nov., isolated from freshwater sediment.</title>
        <authorList>
            <person name="Hwang W.M."/>
            <person name="Kim S.M."/>
            <person name="Kang K."/>
            <person name="Ahn T.Y."/>
        </authorList>
    </citation>
    <scope>NUCLEOTIDE SEQUENCE [LARGE SCALE GENOMIC DNA]</scope>
    <source>
        <strain evidence="4 5">M1-21</strain>
    </source>
</reference>
<dbReference type="PANTHER" id="PTHR43436:SF1">
    <property type="entry name" value="TRANSCRIPTIONAL REGULATORY PROTEIN"/>
    <property type="match status" value="1"/>
</dbReference>
<proteinExistence type="predicted"/>
<sequence>MALDTHSQTTQCSALHQALAAAIAKRTTGDEDLCTRIPALLFFRREKITQPCACMVEPSVVLVSQGAKQMLVGDDAYPYDRERFLINSIDLPASSQVIEASTEEPCLGLVLKLDLRIMAELIAQGGLTPPLERGANRGVALGTTTPDLLEPIKRLVDLLDEPDAIAVLAPLIQREIHYRLLLSDQAERLWQIVSSGSQSQRISRAIDWLKAHYAEPLRIEELAARIQMSQSSLHHHFRQLTAMSPLQYQKWLRLNEARRLMLNEHVDAASAAFQVGYESASQFSREYSRLFGAPPRRDIESLLKRPVRPSRASARVPA</sequence>
<dbReference type="SUPFAM" id="SSF46689">
    <property type="entry name" value="Homeodomain-like"/>
    <property type="match status" value="2"/>
</dbReference>
<feature type="domain" description="HTH araC/xylS-type" evidence="3">
    <location>
        <begin position="203"/>
        <end position="301"/>
    </location>
</feature>
<keyword evidence="2" id="KW-0804">Transcription</keyword>
<dbReference type="Pfam" id="PF06719">
    <property type="entry name" value="AraC_N"/>
    <property type="match status" value="1"/>
</dbReference>
<dbReference type="SMART" id="SM00342">
    <property type="entry name" value="HTH_ARAC"/>
    <property type="match status" value="1"/>
</dbReference>
<gene>
    <name evidence="4" type="ORF">ABDB84_18300</name>
</gene>
<evidence type="ECO:0000256" key="2">
    <source>
        <dbReference type="ARBA" id="ARBA00023163"/>
    </source>
</evidence>
<dbReference type="PANTHER" id="PTHR43436">
    <property type="entry name" value="ARAC-FAMILY TRANSCRIPTIONAL REGULATOR"/>
    <property type="match status" value="1"/>
</dbReference>
<name>A0ABU9Z3B8_9RHOO</name>
<comment type="caution">
    <text evidence="4">The sequence shown here is derived from an EMBL/GenBank/DDBJ whole genome shotgun (WGS) entry which is preliminary data.</text>
</comment>
<dbReference type="RefSeq" id="WP_345921220.1">
    <property type="nucleotide sequence ID" value="NZ_JBDIVE010000013.1"/>
</dbReference>
<protein>
    <submittedName>
        <fullName evidence="4">AraC family transcriptional regulator</fullName>
    </submittedName>
</protein>
<dbReference type="Gene3D" id="1.10.10.60">
    <property type="entry name" value="Homeodomain-like"/>
    <property type="match status" value="1"/>
</dbReference>
<organism evidence="4 5">
    <name type="scientific">Uliginosibacterium sediminicola</name>
    <dbReference type="NCBI Taxonomy" id="2024550"/>
    <lineage>
        <taxon>Bacteria</taxon>
        <taxon>Pseudomonadati</taxon>
        <taxon>Pseudomonadota</taxon>
        <taxon>Betaproteobacteria</taxon>
        <taxon>Rhodocyclales</taxon>
        <taxon>Zoogloeaceae</taxon>
        <taxon>Uliginosibacterium</taxon>
    </lineage>
</organism>
<evidence type="ECO:0000256" key="1">
    <source>
        <dbReference type="ARBA" id="ARBA00023015"/>
    </source>
</evidence>
<evidence type="ECO:0000259" key="3">
    <source>
        <dbReference type="PROSITE" id="PS01124"/>
    </source>
</evidence>
<dbReference type="InterPro" id="IPR018060">
    <property type="entry name" value="HTH_AraC"/>
</dbReference>
<dbReference type="PROSITE" id="PS01124">
    <property type="entry name" value="HTH_ARAC_FAMILY_2"/>
    <property type="match status" value="1"/>
</dbReference>
<evidence type="ECO:0000313" key="5">
    <source>
        <dbReference type="Proteomes" id="UP001410394"/>
    </source>
</evidence>
<keyword evidence="1" id="KW-0805">Transcription regulation</keyword>
<accession>A0ABU9Z3B8</accession>
<dbReference type="EMBL" id="JBDIVE010000013">
    <property type="protein sequence ID" value="MEN3070441.1"/>
    <property type="molecule type" value="Genomic_DNA"/>
</dbReference>
<dbReference type="InterPro" id="IPR009057">
    <property type="entry name" value="Homeodomain-like_sf"/>
</dbReference>
<dbReference type="Proteomes" id="UP001410394">
    <property type="component" value="Unassembled WGS sequence"/>
</dbReference>
<dbReference type="Pfam" id="PF12833">
    <property type="entry name" value="HTH_18"/>
    <property type="match status" value="1"/>
</dbReference>